<accession>A0A0F7HML5</accession>
<dbReference type="EMBL" id="CP011366">
    <property type="protein sequence ID" value="AKG74693.1"/>
    <property type="molecule type" value="Genomic_DNA"/>
</dbReference>
<evidence type="ECO:0000256" key="2">
    <source>
        <dbReference type="ARBA" id="ARBA00023033"/>
    </source>
</evidence>
<sequence>MELGISTFAEVLPDPQTGVTISHGERLRDIVEEIEMADKVGLDVYAVGEHHREDYAVSAPEVVLAAGAARTKDIRLSSAVTVLSSDDPVRVHERFAMLDGISGGRAEIMAGRGSFIESFPLFGYDLNDYNELFEEKLDLLLKLQKGGPVSWSGNHRAPLNGLEVFPKPDQDQIPIWIASGGTPDSTVRAGKLGLPLVLAIIGGSPQNFAPLVELYKQTAARSGHKVENLGIGSHSHGFVWDTDEEAAELFFPPTRQAMNKIGRERGWGNYTTRSFDIARSPKGALYCGSPETVAQKIIDLRKNVGIKRFLLHTPLGTMPHDQVMQSIQLFGEKVAPIVREEIDAWEGK</sequence>
<dbReference type="PANTHER" id="PTHR30137">
    <property type="entry name" value="LUCIFERASE-LIKE MONOOXYGENASE"/>
    <property type="match status" value="1"/>
</dbReference>
<keyword evidence="6" id="KW-1185">Reference proteome</keyword>
<dbReference type="GO" id="GO:0016705">
    <property type="term" value="F:oxidoreductase activity, acting on paired donors, with incorporation or reduction of molecular oxygen"/>
    <property type="evidence" value="ECO:0007669"/>
    <property type="project" value="InterPro"/>
</dbReference>
<reference evidence="5 7" key="3">
    <citation type="submission" date="2016-10" db="EMBL/GenBank/DDBJ databases">
        <authorList>
            <person name="Varghese N."/>
            <person name="Submissions S."/>
        </authorList>
    </citation>
    <scope>NUCLEOTIDE SEQUENCE [LARGE SCALE GENOMIC DNA]</scope>
    <source>
        <strain evidence="5 7">CGMCC 1.6501</strain>
    </source>
</reference>
<dbReference type="EMBL" id="FOTB01000005">
    <property type="protein sequence ID" value="SFK88389.1"/>
    <property type="molecule type" value="Genomic_DNA"/>
</dbReference>
<dbReference type="InterPro" id="IPR036661">
    <property type="entry name" value="Luciferase-like_sf"/>
</dbReference>
<dbReference type="PANTHER" id="PTHR30137:SF8">
    <property type="entry name" value="BLR5498 PROTEIN"/>
    <property type="match status" value="1"/>
</dbReference>
<name>A0A0F7HML5_9STAP</name>
<organism evidence="5 7">
    <name type="scientific">Salinicoccus halodurans</name>
    <dbReference type="NCBI Taxonomy" id="407035"/>
    <lineage>
        <taxon>Bacteria</taxon>
        <taxon>Bacillati</taxon>
        <taxon>Bacillota</taxon>
        <taxon>Bacilli</taxon>
        <taxon>Bacillales</taxon>
        <taxon>Staphylococcaceae</taxon>
        <taxon>Salinicoccus</taxon>
    </lineage>
</organism>
<evidence type="ECO:0000259" key="3">
    <source>
        <dbReference type="Pfam" id="PF00296"/>
    </source>
</evidence>
<keyword evidence="1" id="KW-0560">Oxidoreductase</keyword>
<dbReference type="InterPro" id="IPR022290">
    <property type="entry name" value="LLM_Atu2307-like"/>
</dbReference>
<protein>
    <submittedName>
        <fullName evidence="4">Luciferase</fullName>
    </submittedName>
    <submittedName>
        <fullName evidence="5">Probable oxidoreductase, LLM family</fullName>
    </submittedName>
</protein>
<dbReference type="GO" id="GO:0004497">
    <property type="term" value="F:monooxygenase activity"/>
    <property type="evidence" value="ECO:0007669"/>
    <property type="project" value="UniProtKB-KW"/>
</dbReference>
<keyword evidence="2" id="KW-0503">Monooxygenase</keyword>
<dbReference type="Gene3D" id="3.20.20.30">
    <property type="entry name" value="Luciferase-like domain"/>
    <property type="match status" value="1"/>
</dbReference>
<evidence type="ECO:0000256" key="1">
    <source>
        <dbReference type="ARBA" id="ARBA00023002"/>
    </source>
</evidence>
<evidence type="ECO:0000313" key="4">
    <source>
        <dbReference type="EMBL" id="AKG74693.1"/>
    </source>
</evidence>
<dbReference type="GO" id="GO:0005829">
    <property type="term" value="C:cytosol"/>
    <property type="evidence" value="ECO:0007669"/>
    <property type="project" value="TreeGrafter"/>
</dbReference>
<dbReference type="AlphaFoldDB" id="A0A0F7HML5"/>
<dbReference type="InterPro" id="IPR050766">
    <property type="entry name" value="Bact_Lucif_Oxidored"/>
</dbReference>
<dbReference type="OrthoDB" id="9776438at2"/>
<reference evidence="6" key="2">
    <citation type="submission" date="2015-04" db="EMBL/GenBank/DDBJ databases">
        <title>Complete genome sequence of Salinicoccus halodurans strain H3B36, isolated from the Qaidam basin of China.</title>
        <authorList>
            <person name="Ma Y."/>
            <person name="Jiang K."/>
            <person name="Xue Y."/>
        </authorList>
    </citation>
    <scope>NUCLEOTIDE SEQUENCE [LARGE SCALE GENOMIC DNA]</scope>
    <source>
        <strain evidence="6">H3B36</strain>
    </source>
</reference>
<dbReference type="Proteomes" id="UP000183090">
    <property type="component" value="Unassembled WGS sequence"/>
</dbReference>
<evidence type="ECO:0000313" key="6">
    <source>
        <dbReference type="Proteomes" id="UP000034029"/>
    </source>
</evidence>
<dbReference type="InterPro" id="IPR011251">
    <property type="entry name" value="Luciferase-like_dom"/>
</dbReference>
<dbReference type="NCBIfam" id="TIGR03858">
    <property type="entry name" value="LLM_2I7G"/>
    <property type="match status" value="1"/>
</dbReference>
<dbReference type="Pfam" id="PF00296">
    <property type="entry name" value="Bac_luciferase"/>
    <property type="match status" value="1"/>
</dbReference>
<reference evidence="4 6" key="1">
    <citation type="journal article" date="2015" name="Int. J. Syst. Evol. Microbiol.">
        <title>Complete genome sequence of Salinicoccus halodurans H3B36, isolated from the Qaidam Basin in China.</title>
        <authorList>
            <person name="Jiang K."/>
            <person name="Xue Y."/>
            <person name="Ma Y."/>
        </authorList>
    </citation>
    <scope>NUCLEOTIDE SEQUENCE [LARGE SCALE GENOMIC DNA]</scope>
    <source>
        <strain evidence="4 6">H3B36</strain>
    </source>
</reference>
<feature type="domain" description="Luciferase-like" evidence="3">
    <location>
        <begin position="1"/>
        <end position="303"/>
    </location>
</feature>
<evidence type="ECO:0000313" key="5">
    <source>
        <dbReference type="EMBL" id="SFK88389.1"/>
    </source>
</evidence>
<proteinExistence type="predicted"/>
<dbReference type="Proteomes" id="UP000034029">
    <property type="component" value="Chromosome"/>
</dbReference>
<evidence type="ECO:0000313" key="7">
    <source>
        <dbReference type="Proteomes" id="UP000183090"/>
    </source>
</evidence>
<dbReference type="SUPFAM" id="SSF51679">
    <property type="entry name" value="Bacterial luciferase-like"/>
    <property type="match status" value="1"/>
</dbReference>
<dbReference type="RefSeq" id="WP_046790872.1">
    <property type="nucleotide sequence ID" value="NZ_CP011366.1"/>
</dbReference>
<gene>
    <name evidence="4" type="ORF">AAT16_11115</name>
    <name evidence="5" type="ORF">SAMN05216235_2225</name>
</gene>
<dbReference type="KEGG" id="shv:AAT16_11115"/>